<dbReference type="SUPFAM" id="SSF48452">
    <property type="entry name" value="TPR-like"/>
    <property type="match status" value="1"/>
</dbReference>
<protein>
    <submittedName>
        <fullName evidence="8">RagB/SusD family nutrient uptake outer membrane protein</fullName>
    </submittedName>
</protein>
<feature type="domain" description="RagB/SusD" evidence="6">
    <location>
        <begin position="517"/>
        <end position="621"/>
    </location>
</feature>
<comment type="similarity">
    <text evidence="2">Belongs to the SusD family.</text>
</comment>
<comment type="caution">
    <text evidence="8">The sequence shown here is derived from an EMBL/GenBank/DDBJ whole genome shotgun (WGS) entry which is preliminary data.</text>
</comment>
<evidence type="ECO:0000259" key="6">
    <source>
        <dbReference type="Pfam" id="PF07980"/>
    </source>
</evidence>
<keyword evidence="5" id="KW-0998">Cell outer membrane</keyword>
<keyword evidence="9" id="KW-1185">Reference proteome</keyword>
<dbReference type="Pfam" id="PF07980">
    <property type="entry name" value="SusD_RagB"/>
    <property type="match status" value="2"/>
</dbReference>
<keyword evidence="4" id="KW-0472">Membrane</keyword>
<dbReference type="GO" id="GO:0009279">
    <property type="term" value="C:cell outer membrane"/>
    <property type="evidence" value="ECO:0007669"/>
    <property type="project" value="UniProtKB-SubCell"/>
</dbReference>
<organism evidence="8 9">
    <name type="scientific">Pedobacter puniceum</name>
    <dbReference type="NCBI Taxonomy" id="2666136"/>
    <lineage>
        <taxon>Bacteria</taxon>
        <taxon>Pseudomonadati</taxon>
        <taxon>Bacteroidota</taxon>
        <taxon>Sphingobacteriia</taxon>
        <taxon>Sphingobacteriales</taxon>
        <taxon>Sphingobacteriaceae</taxon>
        <taxon>Pedobacter</taxon>
    </lineage>
</organism>
<dbReference type="CDD" id="cd08977">
    <property type="entry name" value="SusD"/>
    <property type="match status" value="1"/>
</dbReference>
<evidence type="ECO:0000313" key="9">
    <source>
        <dbReference type="Proteomes" id="UP000462931"/>
    </source>
</evidence>
<evidence type="ECO:0000256" key="5">
    <source>
        <dbReference type="ARBA" id="ARBA00023237"/>
    </source>
</evidence>
<evidence type="ECO:0000313" key="8">
    <source>
        <dbReference type="EMBL" id="MRX45759.1"/>
    </source>
</evidence>
<dbReference type="EMBL" id="WKJI01000001">
    <property type="protein sequence ID" value="MRX45759.1"/>
    <property type="molecule type" value="Genomic_DNA"/>
</dbReference>
<evidence type="ECO:0000256" key="2">
    <source>
        <dbReference type="ARBA" id="ARBA00006275"/>
    </source>
</evidence>
<gene>
    <name evidence="8" type="ORF">GJJ64_00985</name>
</gene>
<keyword evidence="3" id="KW-0732">Signal</keyword>
<accession>A0A7K0FIE7</accession>
<dbReference type="Pfam" id="PF14322">
    <property type="entry name" value="SusD-like_3"/>
    <property type="match status" value="1"/>
</dbReference>
<dbReference type="InterPro" id="IPR033985">
    <property type="entry name" value="SusD-like_N"/>
</dbReference>
<sequence>MKQLKTLIFTILVLVTSSCEKFLDTKPTDFISPEAYYNTPQQLEIALNGVYDQLGANDFYGSLYIDYLNWSTDESCDKNALPSIRTYNYAASEPNIFNLWRGLYSAINRANNLLANIDKVEMNEARKKAIKGEALFLRAYYYFILVSNWGDVPLILEPIKEISPDVSTDVARAETRVVYEQILKDMKEAEVLLDRQTATSLGAGGRVSKTAVQGIIGRVCLYMASYPLRDLSKYTEAITYLNKVINSQEHALNPDYKQIFINYAQDKYDVKESIWEVEFMRTSSNIGGDGGRVGNNGGILCNDPQIGTSYSLANASGKLFKLYQQDPNSVVTPFKASFDIRRDWNCANYNYTTATPGVFTRITDPYAMSMGKYRREYELVFPKNRNSTPINFPILRYADILLMLAEAENEVNNGPTAAAYDAINQVRRRGYGILEGNVLKSITVTAGGSGYSAANPPRVLITGGGGSGAEGTAIISNGRIIGVDITSRGSLRPGTYFTSAPTVTFIGGAGSGATATATITQSTDADLTPGLGYQQFFQAIQDERARELCFESLRRSDLIRWKLLIPVMKDLIIDITSSSTTTALKSSLSTAARNVDTRHYLFPIPIKEISLNKLLTQNPEW</sequence>
<evidence type="ECO:0000256" key="4">
    <source>
        <dbReference type="ARBA" id="ARBA00023136"/>
    </source>
</evidence>
<evidence type="ECO:0000256" key="3">
    <source>
        <dbReference type="ARBA" id="ARBA00022729"/>
    </source>
</evidence>
<feature type="domain" description="RagB/SusD" evidence="6">
    <location>
        <begin position="271"/>
        <end position="429"/>
    </location>
</feature>
<evidence type="ECO:0000259" key="7">
    <source>
        <dbReference type="Pfam" id="PF14322"/>
    </source>
</evidence>
<dbReference type="PROSITE" id="PS51257">
    <property type="entry name" value="PROKAR_LIPOPROTEIN"/>
    <property type="match status" value="1"/>
</dbReference>
<reference evidence="8 9" key="1">
    <citation type="submission" date="2019-11" db="EMBL/GenBank/DDBJ databases">
        <authorList>
            <person name="Cheng Q."/>
            <person name="Yang Z."/>
        </authorList>
    </citation>
    <scope>NUCLEOTIDE SEQUENCE [LARGE SCALE GENOMIC DNA]</scope>
    <source>
        <strain evidence="8 9">HX-22-1</strain>
    </source>
</reference>
<evidence type="ECO:0000256" key="1">
    <source>
        <dbReference type="ARBA" id="ARBA00004442"/>
    </source>
</evidence>
<dbReference type="InterPro" id="IPR012944">
    <property type="entry name" value="SusD_RagB_dom"/>
</dbReference>
<comment type="subcellular location">
    <subcellularLocation>
        <location evidence="1">Cell outer membrane</location>
    </subcellularLocation>
</comment>
<dbReference type="AlphaFoldDB" id="A0A7K0FIE7"/>
<dbReference type="RefSeq" id="WP_154285921.1">
    <property type="nucleotide sequence ID" value="NZ_WKJI01000001.1"/>
</dbReference>
<dbReference type="Gene3D" id="1.25.40.390">
    <property type="match status" value="1"/>
</dbReference>
<proteinExistence type="inferred from homology"/>
<dbReference type="Proteomes" id="UP000462931">
    <property type="component" value="Unassembled WGS sequence"/>
</dbReference>
<dbReference type="InterPro" id="IPR011990">
    <property type="entry name" value="TPR-like_helical_dom_sf"/>
</dbReference>
<name>A0A7K0FIE7_9SPHI</name>
<feature type="domain" description="SusD-like N-terminal" evidence="7">
    <location>
        <begin position="21"/>
        <end position="221"/>
    </location>
</feature>